<gene>
    <name evidence="1" type="ORF">ALECFALPRED_003266</name>
</gene>
<reference evidence="1" key="1">
    <citation type="submission" date="2021-03" db="EMBL/GenBank/DDBJ databases">
        <authorList>
            <person name="Tagirdzhanova G."/>
        </authorList>
    </citation>
    <scope>NUCLEOTIDE SEQUENCE</scope>
</reference>
<proteinExistence type="predicted"/>
<comment type="caution">
    <text evidence="1">The sequence shown here is derived from an EMBL/GenBank/DDBJ whole genome shotgun (WGS) entry which is preliminary data.</text>
</comment>
<dbReference type="AlphaFoldDB" id="A0A8H3FLH5"/>
<organism evidence="1 2">
    <name type="scientific">Alectoria fallacina</name>
    <dbReference type="NCBI Taxonomy" id="1903189"/>
    <lineage>
        <taxon>Eukaryota</taxon>
        <taxon>Fungi</taxon>
        <taxon>Dikarya</taxon>
        <taxon>Ascomycota</taxon>
        <taxon>Pezizomycotina</taxon>
        <taxon>Lecanoromycetes</taxon>
        <taxon>OSLEUM clade</taxon>
        <taxon>Lecanoromycetidae</taxon>
        <taxon>Lecanorales</taxon>
        <taxon>Lecanorineae</taxon>
        <taxon>Parmeliaceae</taxon>
        <taxon>Alectoria</taxon>
    </lineage>
</organism>
<dbReference type="Proteomes" id="UP000664203">
    <property type="component" value="Unassembled WGS sequence"/>
</dbReference>
<accession>A0A8H3FLH5</accession>
<protein>
    <submittedName>
        <fullName evidence="1">Uncharacterized protein</fullName>
    </submittedName>
</protein>
<dbReference type="EMBL" id="CAJPDR010000209">
    <property type="protein sequence ID" value="CAF9925980.1"/>
    <property type="molecule type" value="Genomic_DNA"/>
</dbReference>
<dbReference type="OrthoDB" id="4367324at2759"/>
<sequence length="269" mass="30471">MAVSMRSLLDYLRRAWEDFELDSLGSIYGGALREVLQHQFVLRDISGIPQYPFCEIHNEDSLESLLAKWNHCVVSDALSKSQDHLSGRFSTLNEVYMVRAGQAQYPGLDASYRPDWGAVQPSIRPGKPSTILPGDTKLSEKWRSDKIKRGPAKMTFMEGEWLRPLAQIYTYYIKANMRYGNITTDKELVVTRVKPMLPNGSQAIRGMPTSLDDIPADRALESGMLEYKPIPWNSNDDTQLSEPKAMTVNLGLWWLLIMVAGIHSIENAY</sequence>
<name>A0A8H3FLH5_9LECA</name>
<evidence type="ECO:0000313" key="2">
    <source>
        <dbReference type="Proteomes" id="UP000664203"/>
    </source>
</evidence>
<keyword evidence="2" id="KW-1185">Reference proteome</keyword>
<evidence type="ECO:0000313" key="1">
    <source>
        <dbReference type="EMBL" id="CAF9925980.1"/>
    </source>
</evidence>